<keyword evidence="1" id="KW-0472">Membrane</keyword>
<keyword evidence="3" id="KW-1185">Reference proteome</keyword>
<keyword evidence="1" id="KW-1133">Transmembrane helix</keyword>
<sequence length="393" mass="44813">MTGFKGWLQDRASNIDFVTLLIAVVVVVSLLEWQMNPPHRIIAVLCSLAHIFAVLLMRFRPIEGGGIVVFIYCCFSLLPLNEGVSQYWGVWVALGFLGYHRFWKNGLAMMMAAVLARMLQYCIFQVADDSLIIAMMMSCSFVFAWCIGGLMHRRIDMERDVYVLREERRRYQKERQVETRIHDAVSGELAYAILLSQDKTLPASETVRKMREALEKAAGSLYQVMDCLDAQEDMEPLHGITNVMKIGDLRSILDSGKERLQSLGREGTISIAGDSTGIPERYIRFLCDLVRELLTNIMRHTSVDDVYFLGLIFDRDNIRVVQTNTCTDNPRTLSHGYGMKNLDDMIHLFRGEMHISKEDGSWVYNAVIPVLFSDEDVCTATEGQAGRKNLEWR</sequence>
<name>A0A2U2MQW6_9BIFI</name>
<dbReference type="Proteomes" id="UP000245753">
    <property type="component" value="Unassembled WGS sequence"/>
</dbReference>
<dbReference type="Gene3D" id="3.30.565.10">
    <property type="entry name" value="Histidine kinase-like ATPase, C-terminal domain"/>
    <property type="match status" value="1"/>
</dbReference>
<dbReference type="InterPro" id="IPR036890">
    <property type="entry name" value="HATPase_C_sf"/>
</dbReference>
<gene>
    <name evidence="2" type="ORF">DF200_08610</name>
</gene>
<feature type="transmembrane region" description="Helical" evidence="1">
    <location>
        <begin position="107"/>
        <end position="126"/>
    </location>
</feature>
<dbReference type="OrthoDB" id="3230748at2"/>
<dbReference type="RefSeq" id="WP_109137869.1">
    <property type="nucleotide sequence ID" value="NZ_QFFN01000029.1"/>
</dbReference>
<feature type="transmembrane region" description="Helical" evidence="1">
    <location>
        <begin position="64"/>
        <end position="80"/>
    </location>
</feature>
<comment type="caution">
    <text evidence="2">The sequence shown here is derived from an EMBL/GenBank/DDBJ whole genome shotgun (WGS) entry which is preliminary data.</text>
</comment>
<dbReference type="EMBL" id="QFFN01000029">
    <property type="protein sequence ID" value="PWG59247.1"/>
    <property type="molecule type" value="Genomic_DNA"/>
</dbReference>
<keyword evidence="1" id="KW-0812">Transmembrane</keyword>
<reference evidence="2 3" key="1">
    <citation type="journal article" date="2018" name="Int. J. Syst. Evol. Microbiol.">
        <title>Bifidobacterium catulorum sp. nov., a novel taxon from the faeces of the baby common marmoset (Callithrix jacchus).</title>
        <authorList>
            <person name="Modesto M."/>
            <person name="Michelini S."/>
            <person name="Oki K."/>
            <person name="Biavati B."/>
            <person name="Watanabe K."/>
            <person name="Mattarelli P."/>
        </authorList>
    </citation>
    <scope>NUCLEOTIDE SEQUENCE [LARGE SCALE GENOMIC DNA]</scope>
    <source>
        <strain evidence="2 3">MRM 8.19</strain>
    </source>
</reference>
<feature type="transmembrane region" description="Helical" evidence="1">
    <location>
        <begin position="12"/>
        <end position="31"/>
    </location>
</feature>
<organism evidence="2 3">
    <name type="scientific">Bifidobacterium catulorum</name>
    <dbReference type="NCBI Taxonomy" id="1630173"/>
    <lineage>
        <taxon>Bacteria</taxon>
        <taxon>Bacillati</taxon>
        <taxon>Actinomycetota</taxon>
        <taxon>Actinomycetes</taxon>
        <taxon>Bifidobacteriales</taxon>
        <taxon>Bifidobacteriaceae</taxon>
        <taxon>Bifidobacterium</taxon>
    </lineage>
</organism>
<evidence type="ECO:0000256" key="1">
    <source>
        <dbReference type="SAM" id="Phobius"/>
    </source>
</evidence>
<proteinExistence type="predicted"/>
<accession>A0A2U2MQW6</accession>
<protein>
    <recommendedName>
        <fullName evidence="4">Signal transduction histidine kinase subgroup 3 dimerisation and phosphoacceptor domain-containing protein</fullName>
    </recommendedName>
</protein>
<feature type="transmembrane region" description="Helical" evidence="1">
    <location>
        <begin position="132"/>
        <end position="151"/>
    </location>
</feature>
<evidence type="ECO:0000313" key="2">
    <source>
        <dbReference type="EMBL" id="PWG59247.1"/>
    </source>
</evidence>
<feature type="transmembrane region" description="Helical" evidence="1">
    <location>
        <begin position="37"/>
        <end position="57"/>
    </location>
</feature>
<evidence type="ECO:0008006" key="4">
    <source>
        <dbReference type="Google" id="ProtNLM"/>
    </source>
</evidence>
<dbReference type="AlphaFoldDB" id="A0A2U2MQW6"/>
<evidence type="ECO:0000313" key="3">
    <source>
        <dbReference type="Proteomes" id="UP000245753"/>
    </source>
</evidence>